<dbReference type="Gene3D" id="1.10.3720.10">
    <property type="entry name" value="MetI-like"/>
    <property type="match status" value="1"/>
</dbReference>
<keyword evidence="3 5" id="KW-1133">Transmembrane helix</keyword>
<feature type="transmembrane region" description="Helical" evidence="5">
    <location>
        <begin position="454"/>
        <end position="476"/>
    </location>
</feature>
<feature type="transmembrane region" description="Helical" evidence="5">
    <location>
        <begin position="515"/>
        <end position="538"/>
    </location>
</feature>
<comment type="subcellular location">
    <subcellularLocation>
        <location evidence="1 5">Cell membrane</location>
        <topology evidence="1 5">Multi-pass membrane protein</topology>
    </subcellularLocation>
</comment>
<gene>
    <name evidence="7" type="ORF">SAMN02745752_01407</name>
</gene>
<dbReference type="Proteomes" id="UP000182350">
    <property type="component" value="Unassembled WGS sequence"/>
</dbReference>
<comment type="similarity">
    <text evidence="5">Belongs to the binding-protein-dependent transport system permease family.</text>
</comment>
<dbReference type="InterPro" id="IPR000515">
    <property type="entry name" value="MetI-like"/>
</dbReference>
<keyword evidence="4 5" id="KW-0472">Membrane</keyword>
<dbReference type="RefSeq" id="WP_072325655.1">
    <property type="nucleotide sequence ID" value="NZ_FPJW01000004.1"/>
</dbReference>
<feature type="transmembrane region" description="Helical" evidence="5">
    <location>
        <begin position="658"/>
        <end position="679"/>
    </location>
</feature>
<feature type="transmembrane region" description="Helical" evidence="5">
    <location>
        <begin position="717"/>
        <end position="739"/>
    </location>
</feature>
<dbReference type="GO" id="GO:0055085">
    <property type="term" value="P:transmembrane transport"/>
    <property type="evidence" value="ECO:0007669"/>
    <property type="project" value="InterPro"/>
</dbReference>
<feature type="domain" description="ABC transmembrane type-1" evidence="6">
    <location>
        <begin position="448"/>
        <end position="736"/>
    </location>
</feature>
<keyword evidence="8" id="KW-1185">Reference proteome</keyword>
<dbReference type="CDD" id="cd06261">
    <property type="entry name" value="TM_PBP2"/>
    <property type="match status" value="1"/>
</dbReference>
<dbReference type="AlphaFoldDB" id="A0A1K1WJC5"/>
<evidence type="ECO:0000313" key="8">
    <source>
        <dbReference type="Proteomes" id="UP000182350"/>
    </source>
</evidence>
<feature type="transmembrane region" description="Helical" evidence="5">
    <location>
        <begin position="550"/>
        <end position="569"/>
    </location>
</feature>
<dbReference type="EMBL" id="FPJW01000004">
    <property type="protein sequence ID" value="SFX37465.1"/>
    <property type="molecule type" value="Genomic_DNA"/>
</dbReference>
<reference evidence="7 8" key="1">
    <citation type="submission" date="2016-11" db="EMBL/GenBank/DDBJ databases">
        <authorList>
            <person name="Jaros S."/>
            <person name="Januszkiewicz K."/>
            <person name="Wedrychowicz H."/>
        </authorList>
    </citation>
    <scope>NUCLEOTIDE SEQUENCE [LARGE SCALE GENOMIC DNA]</scope>
    <source>
        <strain evidence="7 8">DSM 21637</strain>
    </source>
</reference>
<dbReference type="STRING" id="1122209.SAMN02745752_01407"/>
<evidence type="ECO:0000256" key="1">
    <source>
        <dbReference type="ARBA" id="ARBA00004651"/>
    </source>
</evidence>
<evidence type="ECO:0000256" key="2">
    <source>
        <dbReference type="ARBA" id="ARBA00022692"/>
    </source>
</evidence>
<name>A0A1K1WJC5_9GAMM</name>
<dbReference type="PANTHER" id="PTHR42727:SF1">
    <property type="entry name" value="PHOSPHATE TRANSPORT SYSTEM PERMEASE"/>
    <property type="match status" value="1"/>
</dbReference>
<keyword evidence="5" id="KW-0813">Transport</keyword>
<dbReference type="Pfam" id="PF00528">
    <property type="entry name" value="BPD_transp_1"/>
    <property type="match status" value="1"/>
</dbReference>
<organism evidence="7 8">
    <name type="scientific">Marinospirillum alkaliphilum DSM 21637</name>
    <dbReference type="NCBI Taxonomy" id="1122209"/>
    <lineage>
        <taxon>Bacteria</taxon>
        <taxon>Pseudomonadati</taxon>
        <taxon>Pseudomonadota</taxon>
        <taxon>Gammaproteobacteria</taxon>
        <taxon>Oceanospirillales</taxon>
        <taxon>Oceanospirillaceae</taxon>
        <taxon>Marinospirillum</taxon>
    </lineage>
</organism>
<evidence type="ECO:0000256" key="5">
    <source>
        <dbReference type="RuleBase" id="RU363032"/>
    </source>
</evidence>
<dbReference type="InterPro" id="IPR015943">
    <property type="entry name" value="WD40/YVTN_repeat-like_dom_sf"/>
</dbReference>
<dbReference type="PANTHER" id="PTHR42727">
    <property type="entry name" value="PHOSPHATE TRANSPORT SYSTEM PERMEASE PROTEIN"/>
    <property type="match status" value="1"/>
</dbReference>
<dbReference type="InterPro" id="IPR036322">
    <property type="entry name" value="WD40_repeat_dom_sf"/>
</dbReference>
<proteinExistence type="inferred from homology"/>
<feature type="transmembrane region" description="Helical" evidence="5">
    <location>
        <begin position="31"/>
        <end position="54"/>
    </location>
</feature>
<keyword evidence="2 5" id="KW-0812">Transmembrane</keyword>
<sequence>MKSISEKLEQELNSPRIRRQRRLRAGRDKGVRWLVGAGGLGVILAITLIFFYLFHEVLPLFQPATTRHGPVLQLDLPDQEAPLLLLTEEQEQMAGLLMPSGQLHFVDLASGQLQQSLQLDLQGARISSISPPHADSRLLLLGLDTGQLLVTRVEFTLAFSQEGQPRGIQPSLSFPLGQQPISINHQGQAIRLLHHQQQEQEITLAAVSGTQLTLLRYNNTRSLFPGAGTQTSQRLELELDEPPDYLLTTPGHRLVYLARQDGTLTLLQDQQGQQHQLLPNGGQITGLTLQLGSQSLLVSDSHGHVSQWFMVRDEQENRQLTHIRTLQLGQQPVTHLLPEARRKGLVAADATGQLGVFSTTAENRVISGPLLPEQPQLMALSPRGSLLLTLDQHQHLHQLHLHNPHPEASFKALWGKVWYEGYPEPEWVWQSSSASNAFEPKFSLTPLAFGTLKAAFYAMLLSIPLALCGAIYTAFFMAPSLRRKIKPVIELMEALPTVVLGFFAGLFLAPFLEQYLPGILALLLMLPPGMLLFGYLWSRLPETLRHALPDGWHAILLIPVILLISWVSLSLSQPLELLLFSGDMQHWLTNEMGIPYDQRNALVVGFAMGFAVIPTIYSIAEDALFGVPRSLSHGSLALGATPWQTLTRVILPTASPGIFSAIMIGLGRAVGETMIVLMATGNTPVMSANIFEGMRTLAANIAVEMGESAVGSTHYRILFLAALVLFVFTFVFNTLAEVVRQRLRQKYSRL</sequence>
<dbReference type="Gene3D" id="2.130.10.10">
    <property type="entry name" value="YVTN repeat-like/Quinoprotein amine dehydrogenase"/>
    <property type="match status" value="1"/>
</dbReference>
<feature type="transmembrane region" description="Helical" evidence="5">
    <location>
        <begin position="601"/>
        <end position="620"/>
    </location>
</feature>
<dbReference type="SUPFAM" id="SSF50978">
    <property type="entry name" value="WD40 repeat-like"/>
    <property type="match status" value="1"/>
</dbReference>
<evidence type="ECO:0000256" key="4">
    <source>
        <dbReference type="ARBA" id="ARBA00023136"/>
    </source>
</evidence>
<evidence type="ECO:0000259" key="6">
    <source>
        <dbReference type="PROSITE" id="PS50928"/>
    </source>
</evidence>
<dbReference type="OrthoDB" id="9785113at2"/>
<dbReference type="GO" id="GO:0005886">
    <property type="term" value="C:plasma membrane"/>
    <property type="evidence" value="ECO:0007669"/>
    <property type="project" value="UniProtKB-SubCell"/>
</dbReference>
<protein>
    <submittedName>
        <fullName evidence="7">Phosphate transport system permease protein</fullName>
    </submittedName>
</protein>
<accession>A0A1K1WJC5</accession>
<evidence type="ECO:0000256" key="3">
    <source>
        <dbReference type="ARBA" id="ARBA00022989"/>
    </source>
</evidence>
<feature type="transmembrane region" description="Helical" evidence="5">
    <location>
        <begin position="488"/>
        <end position="509"/>
    </location>
</feature>
<dbReference type="SUPFAM" id="SSF161098">
    <property type="entry name" value="MetI-like"/>
    <property type="match status" value="2"/>
</dbReference>
<evidence type="ECO:0000313" key="7">
    <source>
        <dbReference type="EMBL" id="SFX37465.1"/>
    </source>
</evidence>
<dbReference type="InterPro" id="IPR035906">
    <property type="entry name" value="MetI-like_sf"/>
</dbReference>
<dbReference type="PROSITE" id="PS50928">
    <property type="entry name" value="ABC_TM1"/>
    <property type="match status" value="1"/>
</dbReference>